<dbReference type="InterPro" id="IPR036047">
    <property type="entry name" value="F-box-like_dom_sf"/>
</dbReference>
<dbReference type="Proteomes" id="UP000078240">
    <property type="component" value="Unassembled WGS sequence"/>
</dbReference>
<evidence type="ECO:0000259" key="3">
    <source>
        <dbReference type="Pfam" id="PF20183"/>
    </source>
</evidence>
<name>A0A179GGB7_PURLI</name>
<evidence type="ECO:0000259" key="2">
    <source>
        <dbReference type="Pfam" id="PF12937"/>
    </source>
</evidence>
<reference evidence="4 5" key="1">
    <citation type="submission" date="2016-01" db="EMBL/GenBank/DDBJ databases">
        <title>Biosynthesis of antibiotic leucinostatins and their inhibition on Phytophthora in bio-control Purpureocillium lilacinum.</title>
        <authorList>
            <person name="Wang G."/>
            <person name="Liu Z."/>
            <person name="Lin R."/>
            <person name="Li E."/>
            <person name="Mao Z."/>
            <person name="Ling J."/>
            <person name="Yin W."/>
            <person name="Xie B."/>
        </authorList>
    </citation>
    <scope>NUCLEOTIDE SEQUENCE [LARGE SCALE GENOMIC DNA]</scope>
    <source>
        <strain evidence="4">PLBJ-1</strain>
    </source>
</reference>
<dbReference type="Pfam" id="PF12937">
    <property type="entry name" value="F-box-like"/>
    <property type="match status" value="1"/>
</dbReference>
<accession>A0A179GGB7</accession>
<gene>
    <name evidence="4" type="ORF">VFPBJ_08773</name>
</gene>
<sequence length="544" mass="63087">MAFWSQLPRELQLQIFEELIYDRERRPEHHVLAKCASVCRSWQDEFEPEVFKKLCLSQSCLPKFRSIVGGTKQYRLEYIRHLWLRVRLNKYNCKVCQKAEDAKTIRKNCITFTNAVWNLLKILSTWDREQEPQTSRGIPYGLELEMSVHSPSDNEHVFRPPCLADYCPYTNWHNLIRDDAEIVRLHDELSTLHDPPHGWTNGSHAIPNPSGSTSGNPGGRDRLLGTTPLDFNFSSVPHQCGPGSSRKRTLPVVPLVRGFTVRRSTFRGFSPRVLFRLLHESFAEITELRLEKWMELYADQQTEYRQEFQRLLHVHGLPKSLKELYLVEESSTALHPSDTSSGRSALGFQLARHSRGLEKLSISWNTDAAGFFQEYFRDRWDAASPISRARAPWADLTALTLTCSKLQPGDSSVRKPQRELLRAACVAARLMPRLELLEIWNCGDDSAALFEFDMREDKSKPPVITWMTTWQSRFTAKDRVFECWRKLARERDPEGREPDVNVFTIALPSEERQSKWGLRLFLSEQILHLKSSEQITWEKESTEA</sequence>
<evidence type="ECO:0000313" key="5">
    <source>
        <dbReference type="Proteomes" id="UP000078240"/>
    </source>
</evidence>
<proteinExistence type="predicted"/>
<comment type="caution">
    <text evidence="4">The sequence shown here is derived from an EMBL/GenBank/DDBJ whole genome shotgun (WGS) entry which is preliminary data.</text>
</comment>
<dbReference type="SUPFAM" id="SSF81383">
    <property type="entry name" value="F-box domain"/>
    <property type="match status" value="1"/>
</dbReference>
<dbReference type="InterPro" id="IPR001810">
    <property type="entry name" value="F-box_dom"/>
</dbReference>
<feature type="domain" description="F-box" evidence="2">
    <location>
        <begin position="4"/>
        <end position="56"/>
    </location>
</feature>
<dbReference type="EMBL" id="LSBH01000007">
    <property type="protein sequence ID" value="OAQ76413.1"/>
    <property type="molecule type" value="Genomic_DNA"/>
</dbReference>
<feature type="region of interest" description="Disordered" evidence="1">
    <location>
        <begin position="193"/>
        <end position="223"/>
    </location>
</feature>
<dbReference type="AlphaFoldDB" id="A0A179GGB7"/>
<organism evidence="4 5">
    <name type="scientific">Purpureocillium lilacinum</name>
    <name type="common">Paecilomyces lilacinus</name>
    <dbReference type="NCBI Taxonomy" id="33203"/>
    <lineage>
        <taxon>Eukaryota</taxon>
        <taxon>Fungi</taxon>
        <taxon>Dikarya</taxon>
        <taxon>Ascomycota</taxon>
        <taxon>Pezizomycotina</taxon>
        <taxon>Sordariomycetes</taxon>
        <taxon>Hypocreomycetidae</taxon>
        <taxon>Hypocreales</taxon>
        <taxon>Ophiocordycipitaceae</taxon>
        <taxon>Purpureocillium</taxon>
    </lineage>
</organism>
<evidence type="ECO:0000313" key="4">
    <source>
        <dbReference type="EMBL" id="OAQ76413.1"/>
    </source>
</evidence>
<dbReference type="Gene3D" id="1.20.1280.50">
    <property type="match status" value="1"/>
</dbReference>
<evidence type="ECO:0000256" key="1">
    <source>
        <dbReference type="SAM" id="MobiDB-lite"/>
    </source>
</evidence>
<feature type="domain" description="DUF6546" evidence="3">
    <location>
        <begin position="317"/>
        <end position="528"/>
    </location>
</feature>
<dbReference type="Pfam" id="PF20183">
    <property type="entry name" value="DUF6546"/>
    <property type="match status" value="1"/>
</dbReference>
<protein>
    <submittedName>
        <fullName evidence="4">F-box-like domain-containing protein</fullName>
    </submittedName>
</protein>
<dbReference type="InterPro" id="IPR046676">
    <property type="entry name" value="DUF6546"/>
</dbReference>